<evidence type="ECO:0000313" key="4">
    <source>
        <dbReference type="EMBL" id="GKV25505.1"/>
    </source>
</evidence>
<dbReference type="GO" id="GO:0006384">
    <property type="term" value="P:transcription initiation at RNA polymerase III promoter"/>
    <property type="evidence" value="ECO:0007669"/>
    <property type="project" value="InterPro"/>
</dbReference>
<sequence>MASRFQAATLVASPSYPNSIAWSDENLIAVASGHVVTILNAALPLGPRGLITVHKSEPYPIGVVKEEDLLSGPLLSTCLSRDPLPCVRSISWSPIGMAPNSGCLLAVCTLEGHVKLYRPPFCDFCAEWIETFDITDRLYDYHGSISFTKQGIPSLVISDEPEGNHGHSDDPPYSVSGNEQKRRRVNPSGATSTAGSEASWNQLSYHRRGKDISAGPSASLGTEGQGLHEVLNATPDELMEKSSHQAASASKSKRKSANKTPENCNLPLISIDQYASRNAMLASIVVSWSPMLKLSSKICLIPEDNSSNWFSLLAVGTKSGKISFWRIHAPHSYSIEQSQVPTSATLVGLLQAHNSWITTISWAFLTSDSSNPIVLLATGSSDGSVRIWLGHGKDFTKSSEVNDVPFFLSQEIVSVNSVPVSVVSLTAPAQSPQNILLAMGKGSGAFEVWRGDIDSRKFEKAASYDAHDQVITGLAWAFDGHCLYSCSQDNFVRSWILCGSSLSEVPIPPSGPGLRSFNDLPDMFISCLGVALSPGNIAVAMVRSFDVDKLNQMYEAR</sequence>
<name>A0AAV5KLV6_9ROSI</name>
<feature type="region of interest" description="Disordered" evidence="2">
    <location>
        <begin position="239"/>
        <end position="262"/>
    </location>
</feature>
<evidence type="ECO:0000256" key="2">
    <source>
        <dbReference type="SAM" id="MobiDB-lite"/>
    </source>
</evidence>
<dbReference type="SMART" id="SM00320">
    <property type="entry name" value="WD40"/>
    <property type="match status" value="4"/>
</dbReference>
<dbReference type="Proteomes" id="UP001054252">
    <property type="component" value="Unassembled WGS sequence"/>
</dbReference>
<keyword evidence="5" id="KW-1185">Reference proteome</keyword>
<feature type="compositionally biased region" description="Low complexity" evidence="2">
    <location>
        <begin position="188"/>
        <end position="199"/>
    </location>
</feature>
<dbReference type="InterPro" id="IPR001680">
    <property type="entry name" value="WD40_rpt"/>
</dbReference>
<feature type="region of interest" description="Disordered" evidence="2">
    <location>
        <begin position="156"/>
        <end position="200"/>
    </location>
</feature>
<dbReference type="PANTHER" id="PTHR15496">
    <property type="entry name" value="GENERAL TRANSCRIPTION FACTOR 3C POLYPEPTIDE 4 FAMILY"/>
    <property type="match status" value="1"/>
</dbReference>
<comment type="caution">
    <text evidence="4">The sequence shown here is derived from an EMBL/GenBank/DDBJ whole genome shotgun (WGS) entry which is preliminary data.</text>
</comment>
<dbReference type="PROSITE" id="PS50082">
    <property type="entry name" value="WD_REPEATS_2"/>
    <property type="match status" value="2"/>
</dbReference>
<protein>
    <recommendedName>
        <fullName evidence="3">Transcription factor IIIC 90kDa subunit N-terminal domain-containing protein</fullName>
    </recommendedName>
</protein>
<dbReference type="Pfam" id="PF12657">
    <property type="entry name" value="TFIIIC_delta"/>
    <property type="match status" value="2"/>
</dbReference>
<dbReference type="InterPro" id="IPR044230">
    <property type="entry name" value="GTF3C4"/>
</dbReference>
<dbReference type="EMBL" id="BPVZ01000069">
    <property type="protein sequence ID" value="GKV25505.1"/>
    <property type="molecule type" value="Genomic_DNA"/>
</dbReference>
<dbReference type="Gene3D" id="2.130.10.10">
    <property type="entry name" value="YVTN repeat-like/Quinoprotein amine dehydrogenase"/>
    <property type="match status" value="2"/>
</dbReference>
<evidence type="ECO:0000313" key="5">
    <source>
        <dbReference type="Proteomes" id="UP001054252"/>
    </source>
</evidence>
<keyword evidence="1" id="KW-0853">WD repeat</keyword>
<evidence type="ECO:0000256" key="1">
    <source>
        <dbReference type="PROSITE-ProRule" id="PRU00221"/>
    </source>
</evidence>
<evidence type="ECO:0000259" key="3">
    <source>
        <dbReference type="Pfam" id="PF12657"/>
    </source>
</evidence>
<dbReference type="InterPro" id="IPR024761">
    <property type="entry name" value="TFIIIC_delta_N"/>
</dbReference>
<dbReference type="AlphaFoldDB" id="A0AAV5KLV6"/>
<dbReference type="GO" id="GO:0004402">
    <property type="term" value="F:histone acetyltransferase activity"/>
    <property type="evidence" value="ECO:0007669"/>
    <property type="project" value="InterPro"/>
</dbReference>
<accession>A0AAV5KLV6</accession>
<feature type="repeat" description="WD" evidence="1">
    <location>
        <begin position="464"/>
        <end position="495"/>
    </location>
</feature>
<dbReference type="InterPro" id="IPR036322">
    <property type="entry name" value="WD40_repeat_dom_sf"/>
</dbReference>
<feature type="domain" description="Transcription factor IIIC 90kDa subunit N-terminal" evidence="3">
    <location>
        <begin position="22"/>
        <end position="142"/>
    </location>
</feature>
<dbReference type="PANTHER" id="PTHR15496:SF2">
    <property type="entry name" value="GENERAL TRANSCRIPTION FACTOR 3C POLYPEPTIDE 4"/>
    <property type="match status" value="1"/>
</dbReference>
<feature type="domain" description="Transcription factor IIIC 90kDa subunit N-terminal" evidence="3">
    <location>
        <begin position="286"/>
        <end position="496"/>
    </location>
</feature>
<reference evidence="4 5" key="1">
    <citation type="journal article" date="2021" name="Commun. Biol.">
        <title>The genome of Shorea leprosula (Dipterocarpaceae) highlights the ecological relevance of drought in aseasonal tropical rainforests.</title>
        <authorList>
            <person name="Ng K.K.S."/>
            <person name="Kobayashi M.J."/>
            <person name="Fawcett J.A."/>
            <person name="Hatakeyama M."/>
            <person name="Paape T."/>
            <person name="Ng C.H."/>
            <person name="Ang C.C."/>
            <person name="Tnah L.H."/>
            <person name="Lee C.T."/>
            <person name="Nishiyama T."/>
            <person name="Sese J."/>
            <person name="O'Brien M.J."/>
            <person name="Copetti D."/>
            <person name="Mohd Noor M.I."/>
            <person name="Ong R.C."/>
            <person name="Putra M."/>
            <person name="Sireger I.Z."/>
            <person name="Indrioko S."/>
            <person name="Kosugi Y."/>
            <person name="Izuno A."/>
            <person name="Isagi Y."/>
            <person name="Lee S.L."/>
            <person name="Shimizu K.K."/>
        </authorList>
    </citation>
    <scope>NUCLEOTIDE SEQUENCE [LARGE SCALE GENOMIC DNA]</scope>
    <source>
        <strain evidence="4">214</strain>
    </source>
</reference>
<dbReference type="GO" id="GO:0000127">
    <property type="term" value="C:transcription factor TFIIIC complex"/>
    <property type="evidence" value="ECO:0007669"/>
    <property type="project" value="InterPro"/>
</dbReference>
<proteinExistence type="predicted"/>
<feature type="repeat" description="WD" evidence="1">
    <location>
        <begin position="375"/>
        <end position="388"/>
    </location>
</feature>
<gene>
    <name evidence="4" type="ORF">SLEP1_g34937</name>
</gene>
<dbReference type="SUPFAM" id="SSF50978">
    <property type="entry name" value="WD40 repeat-like"/>
    <property type="match status" value="1"/>
</dbReference>
<dbReference type="InterPro" id="IPR015943">
    <property type="entry name" value="WD40/YVTN_repeat-like_dom_sf"/>
</dbReference>
<organism evidence="4 5">
    <name type="scientific">Rubroshorea leprosula</name>
    <dbReference type="NCBI Taxonomy" id="152421"/>
    <lineage>
        <taxon>Eukaryota</taxon>
        <taxon>Viridiplantae</taxon>
        <taxon>Streptophyta</taxon>
        <taxon>Embryophyta</taxon>
        <taxon>Tracheophyta</taxon>
        <taxon>Spermatophyta</taxon>
        <taxon>Magnoliopsida</taxon>
        <taxon>eudicotyledons</taxon>
        <taxon>Gunneridae</taxon>
        <taxon>Pentapetalae</taxon>
        <taxon>rosids</taxon>
        <taxon>malvids</taxon>
        <taxon>Malvales</taxon>
        <taxon>Dipterocarpaceae</taxon>
        <taxon>Rubroshorea</taxon>
    </lineage>
</organism>